<dbReference type="RefSeq" id="NP_001033521.1">
    <property type="nucleotide sequence ID" value="NM_001038432.1"/>
</dbReference>
<dbReference type="AlphaFoldDB" id="Q3V5H1"/>
<evidence type="ECO:0000256" key="1">
    <source>
        <dbReference type="SAM" id="SignalP"/>
    </source>
</evidence>
<dbReference type="HOGENOM" id="CLU_205487_0_0_1"/>
<evidence type="ECO:0000313" key="4">
    <source>
        <dbReference type="WormBase" id="Y73C8C.12"/>
    </source>
</evidence>
<protein>
    <submittedName>
        <fullName evidence="2">Uncharacterized protein</fullName>
    </submittedName>
</protein>
<dbReference type="UCSC" id="Y73C8C.12">
    <property type="organism name" value="c. elegans"/>
</dbReference>
<dbReference type="PaxDb" id="6239-Y73C8C.12"/>
<reference evidence="2 3" key="1">
    <citation type="journal article" date="1998" name="Science">
        <title>Genome sequence of the nematode C. elegans: a platform for investigating biology.</title>
        <authorList>
            <consortium name="The C. elegans sequencing consortium"/>
            <person name="Sulson J.E."/>
            <person name="Waterston R."/>
        </authorList>
    </citation>
    <scope>NUCLEOTIDE SEQUENCE [LARGE SCALE GENOMIC DNA]</scope>
    <source>
        <strain evidence="2 3">Bristol N2</strain>
    </source>
</reference>
<dbReference type="SMR" id="Q3V5H1"/>
<dbReference type="KEGG" id="cel:CELE_Y73C8C.12"/>
<dbReference type="Proteomes" id="UP000001940">
    <property type="component" value="Chromosome V"/>
</dbReference>
<evidence type="ECO:0000313" key="3">
    <source>
        <dbReference type="Proteomes" id="UP000001940"/>
    </source>
</evidence>
<keyword evidence="3" id="KW-1185">Reference proteome</keyword>
<dbReference type="Bgee" id="WBGene00044524">
    <property type="expression patterns" value="Expressed in larva and 2 other cell types or tissues"/>
</dbReference>
<dbReference type="EMBL" id="BX284605">
    <property type="protein sequence ID" value="CCD67826.1"/>
    <property type="molecule type" value="Genomic_DNA"/>
</dbReference>
<proteinExistence type="predicted"/>
<name>Q3V5H1_CAEEL</name>
<dbReference type="GeneID" id="3896866"/>
<dbReference type="WormBase" id="Y73C8C.12">
    <property type="protein sequence ID" value="CE38914"/>
    <property type="gene ID" value="WBGene00044524"/>
</dbReference>
<dbReference type="InParanoid" id="Q3V5H1"/>
<organism evidence="2 3">
    <name type="scientific">Caenorhabditis elegans</name>
    <dbReference type="NCBI Taxonomy" id="6239"/>
    <lineage>
        <taxon>Eukaryota</taxon>
        <taxon>Metazoa</taxon>
        <taxon>Ecdysozoa</taxon>
        <taxon>Nematoda</taxon>
        <taxon>Chromadorea</taxon>
        <taxon>Rhabditida</taxon>
        <taxon>Rhabditina</taxon>
        <taxon>Rhabditomorpha</taxon>
        <taxon>Rhabditoidea</taxon>
        <taxon>Rhabditidae</taxon>
        <taxon>Peloderinae</taxon>
        <taxon>Caenorhabditis</taxon>
    </lineage>
</organism>
<gene>
    <name evidence="2" type="ORF">CELE_Y73C8C.12</name>
    <name evidence="2 4" type="ORF">Y73C8C.12</name>
</gene>
<sequence length="67" mass="7779">MRFLVYTLLILNVASILTAYDVKDFAKFQRNVIRNMEKLEKLLGNKRPHCCRYSIQSHRIGGVIILG</sequence>
<dbReference type="AGR" id="WB:WBGene00044524"/>
<dbReference type="STRING" id="6239.Y73C8C.12.1"/>
<accession>Q3V5H1</accession>
<feature type="signal peptide" evidence="1">
    <location>
        <begin position="1"/>
        <end position="19"/>
    </location>
</feature>
<dbReference type="CTD" id="3896866"/>
<evidence type="ECO:0000313" key="2">
    <source>
        <dbReference type="EMBL" id="CCD67826.1"/>
    </source>
</evidence>
<feature type="chain" id="PRO_5004230524" evidence="1">
    <location>
        <begin position="20"/>
        <end position="67"/>
    </location>
</feature>
<keyword evidence="1" id="KW-0732">Signal</keyword>